<keyword evidence="10" id="KW-0675">Receptor</keyword>
<dbReference type="SMART" id="SM00044">
    <property type="entry name" value="CYCc"/>
    <property type="match status" value="1"/>
</dbReference>
<dbReference type="GO" id="GO:0004383">
    <property type="term" value="F:guanylate cyclase activity"/>
    <property type="evidence" value="ECO:0007669"/>
    <property type="project" value="UniProtKB-EC"/>
</dbReference>
<dbReference type="AlphaFoldDB" id="A0A8S3ULX7"/>
<dbReference type="SUPFAM" id="SSF56112">
    <property type="entry name" value="Protein kinase-like (PK-like)"/>
    <property type="match status" value="1"/>
</dbReference>
<dbReference type="GO" id="GO:0004672">
    <property type="term" value="F:protein kinase activity"/>
    <property type="evidence" value="ECO:0007669"/>
    <property type="project" value="InterPro"/>
</dbReference>
<evidence type="ECO:0000256" key="10">
    <source>
        <dbReference type="ARBA" id="ARBA00023170"/>
    </source>
</evidence>
<dbReference type="Pfam" id="PF07714">
    <property type="entry name" value="PK_Tyr_Ser-Thr"/>
    <property type="match status" value="1"/>
</dbReference>
<dbReference type="GO" id="GO:0007168">
    <property type="term" value="P:receptor guanylyl cyclase signaling pathway"/>
    <property type="evidence" value="ECO:0007669"/>
    <property type="project" value="TreeGrafter"/>
</dbReference>
<evidence type="ECO:0000256" key="9">
    <source>
        <dbReference type="ARBA" id="ARBA00023136"/>
    </source>
</evidence>
<dbReference type="FunFam" id="1.10.510.10:FF:000420">
    <property type="entry name" value="Guanylate cyclase"/>
    <property type="match status" value="1"/>
</dbReference>
<comment type="catalytic activity">
    <reaction evidence="1 15">
        <text>GTP = 3',5'-cyclic GMP + diphosphate</text>
        <dbReference type="Rhea" id="RHEA:13665"/>
        <dbReference type="ChEBI" id="CHEBI:33019"/>
        <dbReference type="ChEBI" id="CHEBI:37565"/>
        <dbReference type="ChEBI" id="CHEBI:57746"/>
        <dbReference type="EC" id="4.6.1.2"/>
    </reaction>
</comment>
<evidence type="ECO:0000256" key="16">
    <source>
        <dbReference type="SAM" id="MobiDB-lite"/>
    </source>
</evidence>
<dbReference type="Gene3D" id="1.10.510.10">
    <property type="entry name" value="Transferase(Phosphotransferase) domain 1"/>
    <property type="match status" value="1"/>
</dbReference>
<dbReference type="InterPro" id="IPR001245">
    <property type="entry name" value="Ser-Thr/Tyr_kinase_cat_dom"/>
</dbReference>
<comment type="caution">
    <text evidence="20">The sequence shown here is derived from an EMBL/GenBank/DDBJ whole genome shotgun (WGS) entry which is preliminary data.</text>
</comment>
<dbReference type="InterPro" id="IPR001054">
    <property type="entry name" value="A/G_cyclase"/>
</dbReference>
<keyword evidence="6" id="KW-0547">Nucleotide-binding</keyword>
<evidence type="ECO:0000256" key="3">
    <source>
        <dbReference type="ARBA" id="ARBA00012202"/>
    </source>
</evidence>
<dbReference type="FunFam" id="3.30.70.1230:FF:000004">
    <property type="entry name" value="Guanylate cyclase"/>
    <property type="match status" value="1"/>
</dbReference>
<dbReference type="GO" id="GO:0005525">
    <property type="term" value="F:GTP binding"/>
    <property type="evidence" value="ECO:0007669"/>
    <property type="project" value="UniProtKB-KW"/>
</dbReference>
<evidence type="ECO:0000256" key="1">
    <source>
        <dbReference type="ARBA" id="ARBA00001436"/>
    </source>
</evidence>
<dbReference type="InterPro" id="IPR029787">
    <property type="entry name" value="Nucleotide_cyclase"/>
</dbReference>
<evidence type="ECO:0000256" key="7">
    <source>
        <dbReference type="ARBA" id="ARBA00022989"/>
    </source>
</evidence>
<feature type="transmembrane region" description="Helical" evidence="17">
    <location>
        <begin position="243"/>
        <end position="263"/>
    </location>
</feature>
<keyword evidence="4 17" id="KW-0812">Transmembrane</keyword>
<reference evidence="20" key="1">
    <citation type="submission" date="2021-03" db="EMBL/GenBank/DDBJ databases">
        <authorList>
            <person name="Bekaert M."/>
        </authorList>
    </citation>
    <scope>NUCLEOTIDE SEQUENCE</scope>
</reference>
<name>A0A8S3ULX7_MYTED</name>
<dbReference type="Gene3D" id="3.30.70.1230">
    <property type="entry name" value="Nucleotide cyclase"/>
    <property type="match status" value="1"/>
</dbReference>
<evidence type="ECO:0000313" key="20">
    <source>
        <dbReference type="EMBL" id="CAG2243680.1"/>
    </source>
</evidence>
<keyword evidence="8" id="KW-0342">GTP-binding</keyword>
<evidence type="ECO:0000313" key="21">
    <source>
        <dbReference type="Proteomes" id="UP000683360"/>
    </source>
</evidence>
<keyword evidence="9 17" id="KW-0472">Membrane</keyword>
<dbReference type="PROSITE" id="PS50125">
    <property type="entry name" value="GUANYLATE_CYCLASE_2"/>
    <property type="match status" value="1"/>
</dbReference>
<sequence>MLGRRYEFIGLMDHLEDRGLLDSGEYFVVGIILRQYDPLKPFEYLEGIFDRNVSDSSVKAFQHFIGVVQSPPIYPDYENFSEHVNHYLELPPFNFTNPLKKYGAKKIIKSEAAFLYDAVWLYARAADQTIQEGNDIANGTYIFSKLIGMRYKSAMGYISRINSVGDAEGNFSMISRKLGNDGRWGLYPVGVFQLNENTQTLPKFTFYKNEQISWPDDKIPIDEPECGYRGQRCIQPVTYTSEILFGVAGGICLITIVIAVLIYRNWRYEQELASLLWKLECRDIVLENQCGVPKSVLANGNIAWRSSLFRATSQLSLGSQVEADYRQFFTCVGTLKGTIVAVKMVNKKSVEITRNIQKELKVMRELRHDNLNPFLGACIDSPVIMIVTAYCSKGSLQDVLENDDIQLDSMFIASIVFDIIRGLMFLHNTEIKSHGRLKSSNCLVDSRWVVKISDFGMCEFLNGAIEDLEEYAYCRNLLWCAPELLRMEKRPRCGTLEGDIYSFAIILYEIHGRKGPYGDMDMSPQDIITKVRENDGDIPFRPRLAELDTAPKFVTEVIKDCWDEVPERRPDLKTIRTRLKSLQKGMKANIFDNMIAIMEKYASNLEVLVDERTDQLIEEKKKTEELLHQMLPKLVAEQLKRGKEVEAESFDSVTIYFSDICGFTALSSESTPFQVVNLLNDLYTLFDSIIESYDVYKVETIGDAYMVVSGLPKRNGINHAGEIASMSLHLLKAIKQSKIRHRPNDVLKLRIGIHSGSCVAGVVGHKMPRYCLFGDTVNTTSRMESTGEPLKIHCSSQCKNYLDELDGYTVEERGLVSMKGKGEVLTYWVTGEDKMCRLNRLSQSEQGQSTESAWHCFSNNNYDCMGDDDPSALSHGSVTISNDLHRHNGIVPSKSRGSSIKQRHTVDHSSPSFAAKRVDFRDKGSGSVDMAIEVDKSYELSPLISPSQKLSPRYEHAPLTLNIEDE</sequence>
<gene>
    <name evidence="20" type="ORF">MEDL_55821</name>
</gene>
<evidence type="ECO:0000259" key="18">
    <source>
        <dbReference type="PROSITE" id="PS50011"/>
    </source>
</evidence>
<dbReference type="Gene3D" id="6.10.250.780">
    <property type="match status" value="1"/>
</dbReference>
<keyword evidence="12 14" id="KW-0456">Lyase</keyword>
<keyword evidence="11" id="KW-0325">Glycoprotein</keyword>
<dbReference type="PANTHER" id="PTHR11920:SF335">
    <property type="entry name" value="GUANYLATE CYCLASE"/>
    <property type="match status" value="1"/>
</dbReference>
<dbReference type="InterPro" id="IPR028082">
    <property type="entry name" value="Peripla_BP_I"/>
</dbReference>
<keyword evidence="7 17" id="KW-1133">Transmembrane helix</keyword>
<feature type="domain" description="Protein kinase" evidence="18">
    <location>
        <begin position="306"/>
        <end position="582"/>
    </location>
</feature>
<dbReference type="GO" id="GO:0005524">
    <property type="term" value="F:ATP binding"/>
    <property type="evidence" value="ECO:0007669"/>
    <property type="project" value="InterPro"/>
</dbReference>
<accession>A0A8S3ULX7</accession>
<evidence type="ECO:0000256" key="4">
    <source>
        <dbReference type="ARBA" id="ARBA00022692"/>
    </source>
</evidence>
<dbReference type="Proteomes" id="UP000683360">
    <property type="component" value="Unassembled WGS sequence"/>
</dbReference>
<keyword evidence="21" id="KW-1185">Reference proteome</keyword>
<protein>
    <recommendedName>
        <fullName evidence="3 15">Guanylate cyclase</fullName>
        <ecNumber evidence="3 15">4.6.1.2</ecNumber>
    </recommendedName>
</protein>
<evidence type="ECO:0000256" key="13">
    <source>
        <dbReference type="ARBA" id="ARBA00023293"/>
    </source>
</evidence>
<comment type="similarity">
    <text evidence="14">Belongs to the adenylyl cyclase class-4/guanylyl cyclase family.</text>
</comment>
<dbReference type="SUPFAM" id="SSF53822">
    <property type="entry name" value="Periplasmic binding protein-like I"/>
    <property type="match status" value="1"/>
</dbReference>
<dbReference type="PROSITE" id="PS50011">
    <property type="entry name" value="PROTEIN_KINASE_DOM"/>
    <property type="match status" value="1"/>
</dbReference>
<proteinExistence type="inferred from homology"/>
<dbReference type="InterPro" id="IPR000719">
    <property type="entry name" value="Prot_kinase_dom"/>
</dbReference>
<dbReference type="OrthoDB" id="1890790at2759"/>
<evidence type="ECO:0000256" key="5">
    <source>
        <dbReference type="ARBA" id="ARBA00022729"/>
    </source>
</evidence>
<dbReference type="EC" id="4.6.1.2" evidence="3 15"/>
<dbReference type="GO" id="GO:0035556">
    <property type="term" value="P:intracellular signal transduction"/>
    <property type="evidence" value="ECO:0007669"/>
    <property type="project" value="InterPro"/>
</dbReference>
<evidence type="ECO:0000256" key="6">
    <source>
        <dbReference type="ARBA" id="ARBA00022741"/>
    </source>
</evidence>
<dbReference type="Pfam" id="PF00211">
    <property type="entry name" value="Guanylate_cyc"/>
    <property type="match status" value="1"/>
</dbReference>
<dbReference type="SUPFAM" id="SSF55073">
    <property type="entry name" value="Nucleotide cyclase"/>
    <property type="match status" value="1"/>
</dbReference>
<evidence type="ECO:0000256" key="17">
    <source>
        <dbReference type="SAM" id="Phobius"/>
    </source>
</evidence>
<evidence type="ECO:0000256" key="14">
    <source>
        <dbReference type="RuleBase" id="RU000405"/>
    </source>
</evidence>
<feature type="domain" description="Guanylate cyclase" evidence="19">
    <location>
        <begin position="654"/>
        <end position="784"/>
    </location>
</feature>
<dbReference type="InterPro" id="IPR018297">
    <property type="entry name" value="A/G_cyclase_CS"/>
</dbReference>
<comment type="subcellular location">
    <subcellularLocation>
        <location evidence="2">Membrane</location>
        <topology evidence="2">Single-pass type I membrane protein</topology>
    </subcellularLocation>
</comment>
<evidence type="ECO:0000256" key="12">
    <source>
        <dbReference type="ARBA" id="ARBA00023239"/>
    </source>
</evidence>
<dbReference type="CDD" id="cd07302">
    <property type="entry name" value="CHD"/>
    <property type="match status" value="1"/>
</dbReference>
<dbReference type="PANTHER" id="PTHR11920">
    <property type="entry name" value="GUANYLYL CYCLASE"/>
    <property type="match status" value="1"/>
</dbReference>
<dbReference type="GO" id="GO:0005886">
    <property type="term" value="C:plasma membrane"/>
    <property type="evidence" value="ECO:0007669"/>
    <property type="project" value="TreeGrafter"/>
</dbReference>
<dbReference type="GO" id="GO:0001653">
    <property type="term" value="F:peptide receptor activity"/>
    <property type="evidence" value="ECO:0007669"/>
    <property type="project" value="TreeGrafter"/>
</dbReference>
<evidence type="ECO:0000256" key="2">
    <source>
        <dbReference type="ARBA" id="ARBA00004479"/>
    </source>
</evidence>
<feature type="region of interest" description="Disordered" evidence="16">
    <location>
        <begin position="884"/>
        <end position="913"/>
    </location>
</feature>
<dbReference type="EMBL" id="CAJPWZ010002711">
    <property type="protein sequence ID" value="CAG2243680.1"/>
    <property type="molecule type" value="Genomic_DNA"/>
</dbReference>
<dbReference type="InterPro" id="IPR011009">
    <property type="entry name" value="Kinase-like_dom_sf"/>
</dbReference>
<evidence type="ECO:0000256" key="8">
    <source>
        <dbReference type="ARBA" id="ARBA00023134"/>
    </source>
</evidence>
<dbReference type="InterPro" id="IPR050401">
    <property type="entry name" value="Cyclic_nucleotide_synthase"/>
</dbReference>
<evidence type="ECO:0000256" key="15">
    <source>
        <dbReference type="RuleBase" id="RU003431"/>
    </source>
</evidence>
<dbReference type="GO" id="GO:0004016">
    <property type="term" value="F:adenylate cyclase activity"/>
    <property type="evidence" value="ECO:0007669"/>
    <property type="project" value="TreeGrafter"/>
</dbReference>
<organism evidence="20 21">
    <name type="scientific">Mytilus edulis</name>
    <name type="common">Blue mussel</name>
    <dbReference type="NCBI Taxonomy" id="6550"/>
    <lineage>
        <taxon>Eukaryota</taxon>
        <taxon>Metazoa</taxon>
        <taxon>Spiralia</taxon>
        <taxon>Lophotrochozoa</taxon>
        <taxon>Mollusca</taxon>
        <taxon>Bivalvia</taxon>
        <taxon>Autobranchia</taxon>
        <taxon>Pteriomorphia</taxon>
        <taxon>Mytilida</taxon>
        <taxon>Mytiloidea</taxon>
        <taxon>Mytilidae</taxon>
        <taxon>Mytilinae</taxon>
        <taxon>Mytilus</taxon>
    </lineage>
</organism>
<dbReference type="CDD" id="cd14042">
    <property type="entry name" value="PK_GC-A_B"/>
    <property type="match status" value="1"/>
</dbReference>
<evidence type="ECO:0000259" key="19">
    <source>
        <dbReference type="PROSITE" id="PS50125"/>
    </source>
</evidence>
<evidence type="ECO:0000256" key="11">
    <source>
        <dbReference type="ARBA" id="ARBA00023180"/>
    </source>
</evidence>
<keyword evidence="13 15" id="KW-0141">cGMP biosynthesis</keyword>
<dbReference type="Gene3D" id="3.40.50.2300">
    <property type="match status" value="1"/>
</dbReference>
<keyword evidence="5" id="KW-0732">Signal</keyword>
<dbReference type="PROSITE" id="PS00452">
    <property type="entry name" value="GUANYLATE_CYCLASE_1"/>
    <property type="match status" value="1"/>
</dbReference>